<feature type="domain" description="N-acetyltransferase" evidence="1">
    <location>
        <begin position="14"/>
        <end position="165"/>
    </location>
</feature>
<dbReference type="RefSeq" id="WP_054752195.1">
    <property type="nucleotide sequence ID" value="NZ_JBHUMZ010000011.1"/>
</dbReference>
<organism evidence="2 3">
    <name type="scientific">Piscibacillus salipiscarius</name>
    <dbReference type="NCBI Taxonomy" id="299480"/>
    <lineage>
        <taxon>Bacteria</taxon>
        <taxon>Bacillati</taxon>
        <taxon>Bacillota</taxon>
        <taxon>Bacilli</taxon>
        <taxon>Bacillales</taxon>
        <taxon>Bacillaceae</taxon>
        <taxon>Piscibacillus</taxon>
    </lineage>
</organism>
<protein>
    <submittedName>
        <fullName evidence="2">GNAT family N-acetyltransferase</fullName>
    </submittedName>
</protein>
<name>A0ABW5Q812_9BACI</name>
<sequence length="168" mass="19250">MSLTIQKPELNHAEAISEICSKGWLQTVKYLSNEDFKQDNIDYWYNIDKIQSDIKSGAYTHVAMIDSKVVGVIGGGMTGVNTSEIFVFYMNPDFRYQGIGKKLLQALTSEQVNQGAIEQWVSVQDRNPYGIPFYESRGFVPRNRKVVYTEGDDQLVSIRYWRSLKSFV</sequence>
<dbReference type="EMBL" id="JBHUMZ010000011">
    <property type="protein sequence ID" value="MFD2637833.1"/>
    <property type="molecule type" value="Genomic_DNA"/>
</dbReference>
<dbReference type="Proteomes" id="UP001597452">
    <property type="component" value="Unassembled WGS sequence"/>
</dbReference>
<dbReference type="Gene3D" id="3.40.630.30">
    <property type="match status" value="1"/>
</dbReference>
<reference evidence="3" key="1">
    <citation type="journal article" date="2019" name="Int. J. Syst. Evol. Microbiol.">
        <title>The Global Catalogue of Microorganisms (GCM) 10K type strain sequencing project: providing services to taxonomists for standard genome sequencing and annotation.</title>
        <authorList>
            <consortium name="The Broad Institute Genomics Platform"/>
            <consortium name="The Broad Institute Genome Sequencing Center for Infectious Disease"/>
            <person name="Wu L."/>
            <person name="Ma J."/>
        </authorList>
    </citation>
    <scope>NUCLEOTIDE SEQUENCE [LARGE SCALE GENOMIC DNA]</scope>
    <source>
        <strain evidence="3">TISTR 1571</strain>
    </source>
</reference>
<dbReference type="PROSITE" id="PS51186">
    <property type="entry name" value="GNAT"/>
    <property type="match status" value="1"/>
</dbReference>
<keyword evidence="3" id="KW-1185">Reference proteome</keyword>
<evidence type="ECO:0000313" key="3">
    <source>
        <dbReference type="Proteomes" id="UP001597452"/>
    </source>
</evidence>
<accession>A0ABW5Q812</accession>
<dbReference type="InterPro" id="IPR016181">
    <property type="entry name" value="Acyl_CoA_acyltransferase"/>
</dbReference>
<proteinExistence type="predicted"/>
<dbReference type="SUPFAM" id="SSF55729">
    <property type="entry name" value="Acyl-CoA N-acyltransferases (Nat)"/>
    <property type="match status" value="1"/>
</dbReference>
<dbReference type="InterPro" id="IPR000182">
    <property type="entry name" value="GNAT_dom"/>
</dbReference>
<dbReference type="CDD" id="cd04301">
    <property type="entry name" value="NAT_SF"/>
    <property type="match status" value="1"/>
</dbReference>
<comment type="caution">
    <text evidence="2">The sequence shown here is derived from an EMBL/GenBank/DDBJ whole genome shotgun (WGS) entry which is preliminary data.</text>
</comment>
<gene>
    <name evidence="2" type="ORF">ACFSW4_02950</name>
</gene>
<dbReference type="Pfam" id="PF00583">
    <property type="entry name" value="Acetyltransf_1"/>
    <property type="match status" value="1"/>
</dbReference>
<evidence type="ECO:0000259" key="1">
    <source>
        <dbReference type="PROSITE" id="PS51186"/>
    </source>
</evidence>
<evidence type="ECO:0000313" key="2">
    <source>
        <dbReference type="EMBL" id="MFD2637833.1"/>
    </source>
</evidence>